<dbReference type="PANTHER" id="PTHR36835">
    <property type="entry name" value="CYTOCHROME BO(3) UBIQUINOL OXIDASE SUBUNIT 4"/>
    <property type="match status" value="1"/>
</dbReference>
<dbReference type="InterPro" id="IPR014250">
    <property type="entry name" value="QoxD"/>
</dbReference>
<dbReference type="EC" id="1.10.3.-" evidence="9"/>
<keyword evidence="8 9" id="KW-0472">Membrane</keyword>
<accession>A0ABN8KJG8</accession>
<evidence type="ECO:0000256" key="7">
    <source>
        <dbReference type="ARBA" id="ARBA00023002"/>
    </source>
</evidence>
<gene>
    <name evidence="10" type="primary">qoxD</name>
    <name evidence="10" type="ORF">BACCIP111895_00113</name>
</gene>
<feature type="transmembrane region" description="Helical" evidence="9">
    <location>
        <begin position="72"/>
        <end position="93"/>
    </location>
</feature>
<dbReference type="InterPro" id="IPR005171">
    <property type="entry name" value="Cyt_c_oxidase_su4_prok"/>
</dbReference>
<keyword evidence="6 9" id="KW-1133">Transmembrane helix</keyword>
<dbReference type="Pfam" id="PF03626">
    <property type="entry name" value="COX4_pro"/>
    <property type="match status" value="1"/>
</dbReference>
<reference evidence="10" key="1">
    <citation type="submission" date="2022-04" db="EMBL/GenBank/DDBJ databases">
        <authorList>
            <person name="Criscuolo A."/>
        </authorList>
    </citation>
    <scope>NUCLEOTIDE SEQUENCE</scope>
    <source>
        <strain evidence="10">CIP111895</strain>
    </source>
</reference>
<feature type="transmembrane region" description="Helical" evidence="9">
    <location>
        <begin position="12"/>
        <end position="31"/>
    </location>
</feature>
<evidence type="ECO:0000256" key="5">
    <source>
        <dbReference type="ARBA" id="ARBA00022692"/>
    </source>
</evidence>
<evidence type="ECO:0000256" key="8">
    <source>
        <dbReference type="ARBA" id="ARBA00023136"/>
    </source>
</evidence>
<keyword evidence="4 9" id="KW-1003">Cell membrane</keyword>
<evidence type="ECO:0000256" key="9">
    <source>
        <dbReference type="RuleBase" id="RU367153"/>
    </source>
</evidence>
<dbReference type="Proteomes" id="UP000838308">
    <property type="component" value="Unassembled WGS sequence"/>
</dbReference>
<sequence>MDNHSKGFPKSQVFGFVLSLVLTFAALFVALKTSLSFNTIIWIIGTLAIVQAGLQLFMFMHLKEGEDGNSQTINVIYGVFIAVVTVAGSIWVMSFGM</sequence>
<keyword evidence="11" id="KW-1185">Reference proteome</keyword>
<dbReference type="PANTHER" id="PTHR36835:SF1">
    <property type="entry name" value="CYTOCHROME BO(3) UBIQUINOL OXIDASE SUBUNIT 4"/>
    <property type="match status" value="1"/>
</dbReference>
<dbReference type="InterPro" id="IPR050968">
    <property type="entry name" value="Cytochrome_c_oxidase_bac_sub4"/>
</dbReference>
<evidence type="ECO:0000256" key="4">
    <source>
        <dbReference type="ARBA" id="ARBA00022475"/>
    </source>
</evidence>
<evidence type="ECO:0000256" key="1">
    <source>
        <dbReference type="ARBA" id="ARBA00000725"/>
    </source>
</evidence>
<organism evidence="10 11">
    <name type="scientific">Neobacillus rhizosphaerae</name>
    <dbReference type="NCBI Taxonomy" id="2880965"/>
    <lineage>
        <taxon>Bacteria</taxon>
        <taxon>Bacillati</taxon>
        <taxon>Bacillota</taxon>
        <taxon>Bacilli</taxon>
        <taxon>Bacillales</taxon>
        <taxon>Bacillaceae</taxon>
        <taxon>Neobacillus</taxon>
    </lineage>
</organism>
<evidence type="ECO:0000313" key="10">
    <source>
        <dbReference type="EMBL" id="CAH2712980.1"/>
    </source>
</evidence>
<evidence type="ECO:0000256" key="3">
    <source>
        <dbReference type="ARBA" id="ARBA00008079"/>
    </source>
</evidence>
<keyword evidence="5 9" id="KW-0812">Transmembrane</keyword>
<proteinExistence type="inferred from homology"/>
<dbReference type="RefSeq" id="WP_248733344.1">
    <property type="nucleotide sequence ID" value="NZ_CALBWS010000001.1"/>
</dbReference>
<protein>
    <recommendedName>
        <fullName evidence="9">Quinol oxidase subunit 4</fullName>
        <ecNumber evidence="9">1.10.3.-</ecNumber>
    </recommendedName>
</protein>
<comment type="function">
    <text evidence="9">Catalyzes quinol oxidation with the concomitant reduction of oxygen to water.</text>
</comment>
<dbReference type="NCBIfam" id="TIGR02901">
    <property type="entry name" value="QoxD"/>
    <property type="match status" value="1"/>
</dbReference>
<feature type="transmembrane region" description="Helical" evidence="9">
    <location>
        <begin position="37"/>
        <end position="60"/>
    </location>
</feature>
<dbReference type="EMBL" id="CALBWS010000001">
    <property type="protein sequence ID" value="CAH2712980.1"/>
    <property type="molecule type" value="Genomic_DNA"/>
</dbReference>
<keyword evidence="7 9" id="KW-0560">Oxidoreductase</keyword>
<comment type="catalytic activity">
    <reaction evidence="1 9">
        <text>2 a quinol + O2 = 2 a quinone + 2 H2O</text>
        <dbReference type="Rhea" id="RHEA:55376"/>
        <dbReference type="ChEBI" id="CHEBI:15377"/>
        <dbReference type="ChEBI" id="CHEBI:15379"/>
        <dbReference type="ChEBI" id="CHEBI:24646"/>
        <dbReference type="ChEBI" id="CHEBI:132124"/>
    </reaction>
</comment>
<evidence type="ECO:0000256" key="2">
    <source>
        <dbReference type="ARBA" id="ARBA00004651"/>
    </source>
</evidence>
<dbReference type="GO" id="GO:0016491">
    <property type="term" value="F:oxidoreductase activity"/>
    <property type="evidence" value="ECO:0007669"/>
    <property type="project" value="UniProtKB-KW"/>
</dbReference>
<evidence type="ECO:0000256" key="6">
    <source>
        <dbReference type="ARBA" id="ARBA00022989"/>
    </source>
</evidence>
<comment type="similarity">
    <text evidence="3 9">Belongs to the cytochrome c oxidase bacterial subunit 4 family.</text>
</comment>
<comment type="subcellular location">
    <subcellularLocation>
        <location evidence="2 9">Cell membrane</location>
        <topology evidence="2 9">Multi-pass membrane protein</topology>
    </subcellularLocation>
</comment>
<comment type="caution">
    <text evidence="10">The sequence shown here is derived from an EMBL/GenBank/DDBJ whole genome shotgun (WGS) entry which is preliminary data.</text>
</comment>
<evidence type="ECO:0000313" key="11">
    <source>
        <dbReference type="Proteomes" id="UP000838308"/>
    </source>
</evidence>
<name>A0ABN8KJG8_9BACI</name>